<dbReference type="InterPro" id="IPR000788">
    <property type="entry name" value="RNR_lg_C"/>
</dbReference>
<dbReference type="GO" id="GO:0004748">
    <property type="term" value="F:ribonucleoside-diphosphate reductase activity, thioredoxin disulfide as acceptor"/>
    <property type="evidence" value="ECO:0007669"/>
    <property type="project" value="TreeGrafter"/>
</dbReference>
<dbReference type="GO" id="GO:0031419">
    <property type="term" value="F:cobalamin binding"/>
    <property type="evidence" value="ECO:0007669"/>
    <property type="project" value="UniProtKB-KW"/>
</dbReference>
<name>A0A0K6IY43_9PROT</name>
<dbReference type="PANTHER" id="PTHR43371:SF1">
    <property type="entry name" value="RIBONUCLEOSIDE-DIPHOSPHATE REDUCTASE"/>
    <property type="match status" value="1"/>
</dbReference>
<sequence>MNLTKLVREPFTPKAWFDFDKLEEVVPVLVRMLDNVLDLTPWPLPEQKREAQAKRRIGIGITGLGDALIMLGLKYSSAEGREFARQVMERIRDVAYLASVELAKERGAFSLFDAEKYLEEGTFASRLPADIMQEIWKHGIRNSHLLSLAPTGTGSLTFGNNCSSGCEPVFDFVQKRRIRQADGSWQEVELVDYAHLVYREMGGDTGNLPEYFESVATLKADDHIRMLEVLAPYVDAAISKTVNVPVDYPFEDFKDLYRRAWESGLKGLTTYRPNDEIGAVLISSSDARKQTEDLDESDPDRRLKLAVVPETVLKSMRWLDRPHMVDGNPSHTYMVESPEGDFAVQIGHFVNGDVHPFEVWVNGSECPRGLGAIAKTLSADMRSYDRGWLKLKLEALQKCRGEPFEMPMPPDGKTKTMPGAVAALTWLVAYHCAKIGWFDKEGDNTLTSAMMFRKEPKTGTGGTLSWTVDVRNPAMGDDFVLFVKELEMPDGTRRPYSVWLAGEYPKTFDGLCKLLSIDMRIVDPAWIGMKLRKLLTYKEPQGDFLAKVPGSEKQQNFSSTVAYIARLLLHRYAQLGILDEEGRVSGSEEPEAFADETTTHRVVGRECPECGVKAVIKYNGCDKCKNCGYTGSCG</sequence>
<dbReference type="Gene3D" id="3.20.70.20">
    <property type="match status" value="1"/>
</dbReference>
<evidence type="ECO:0000256" key="2">
    <source>
        <dbReference type="ARBA" id="ARBA00022628"/>
    </source>
</evidence>
<dbReference type="EMBL" id="CYHH01000018">
    <property type="protein sequence ID" value="CUB08035.1"/>
    <property type="molecule type" value="Genomic_DNA"/>
</dbReference>
<proteinExistence type="predicted"/>
<dbReference type="Proteomes" id="UP000182108">
    <property type="component" value="Unassembled WGS sequence"/>
</dbReference>
<comment type="cofactor">
    <cofactor evidence="1">
        <name>adenosylcob(III)alamin</name>
        <dbReference type="ChEBI" id="CHEBI:18408"/>
    </cofactor>
</comment>
<evidence type="ECO:0000259" key="5">
    <source>
        <dbReference type="Pfam" id="PF02867"/>
    </source>
</evidence>
<evidence type="ECO:0000256" key="1">
    <source>
        <dbReference type="ARBA" id="ARBA00001922"/>
    </source>
</evidence>
<dbReference type="AlphaFoldDB" id="A0A0K6IY43"/>
<dbReference type="PANTHER" id="PTHR43371">
    <property type="entry name" value="VITAMIN B12-DEPENDENT RIBONUCLEOTIDE REDUCTASE"/>
    <property type="match status" value="1"/>
</dbReference>
<protein>
    <submittedName>
        <fullName evidence="6">Ribonucleotide reductase, barrel domain</fullName>
    </submittedName>
</protein>
<organism evidence="6 7">
    <name type="scientific">Tepidiphilus thermophilus</name>
    <dbReference type="NCBI Taxonomy" id="876478"/>
    <lineage>
        <taxon>Bacteria</taxon>
        <taxon>Pseudomonadati</taxon>
        <taxon>Pseudomonadota</taxon>
        <taxon>Hydrogenophilia</taxon>
        <taxon>Hydrogenophilales</taxon>
        <taxon>Hydrogenophilaceae</taxon>
        <taxon>Tepidiphilus</taxon>
    </lineage>
</organism>
<keyword evidence="4" id="KW-0170">Cobalt</keyword>
<dbReference type="Pfam" id="PF02867">
    <property type="entry name" value="Ribonuc_red_lgC"/>
    <property type="match status" value="1"/>
</dbReference>
<evidence type="ECO:0000256" key="4">
    <source>
        <dbReference type="ARBA" id="ARBA00023285"/>
    </source>
</evidence>
<accession>A0A0K6IY43</accession>
<reference evidence="7" key="1">
    <citation type="submission" date="2015-08" db="EMBL/GenBank/DDBJ databases">
        <authorList>
            <person name="Babu N.S."/>
            <person name="Beckwith C.J."/>
            <person name="Beseler K.G."/>
            <person name="Brison A."/>
            <person name="Carone J.V."/>
            <person name="Caskin T.P."/>
            <person name="Diamond M."/>
            <person name="Durham M.E."/>
            <person name="Foxe J.M."/>
            <person name="Go M."/>
            <person name="Henderson B.A."/>
            <person name="Jones I.B."/>
            <person name="McGettigan J.A."/>
            <person name="Micheletti S.J."/>
            <person name="Nasrallah M.E."/>
            <person name="Ortiz D."/>
            <person name="Piller C.R."/>
            <person name="Privatt S.R."/>
            <person name="Schneider S.L."/>
            <person name="Sharp S."/>
            <person name="Smith T.C."/>
            <person name="Stanton J.D."/>
            <person name="Ullery H.E."/>
            <person name="Wilson R.J."/>
            <person name="Serrano M.G."/>
            <person name="Buck G."/>
            <person name="Lee V."/>
            <person name="Wang Y."/>
            <person name="Carvalho R."/>
            <person name="Voegtly L."/>
            <person name="Shi R."/>
            <person name="Duckworth R."/>
            <person name="Johnson A."/>
            <person name="Loviza R."/>
            <person name="Walstead R."/>
            <person name="Shah Z."/>
            <person name="Kiflezghi M."/>
            <person name="Wade K."/>
            <person name="Ball S.L."/>
            <person name="Bradley K.W."/>
            <person name="Asai D.J."/>
            <person name="Bowman C.A."/>
            <person name="Russell D.A."/>
            <person name="Pope W.H."/>
            <person name="Jacobs-Sera D."/>
            <person name="Hendrix R.W."/>
            <person name="Hatfull G.F."/>
        </authorList>
    </citation>
    <scope>NUCLEOTIDE SEQUENCE [LARGE SCALE GENOMIC DNA]</scope>
    <source>
        <strain evidence="7">JCM 19170</strain>
    </source>
</reference>
<keyword evidence="3" id="KW-0560">Oxidoreductase</keyword>
<dbReference type="InterPro" id="IPR050862">
    <property type="entry name" value="RdRp_reductase_class-2"/>
</dbReference>
<evidence type="ECO:0000256" key="3">
    <source>
        <dbReference type="ARBA" id="ARBA00023002"/>
    </source>
</evidence>
<evidence type="ECO:0000313" key="7">
    <source>
        <dbReference type="Proteomes" id="UP000182108"/>
    </source>
</evidence>
<keyword evidence="2" id="KW-0846">Cobalamin</keyword>
<gene>
    <name evidence="6" type="ORF">Ga0061068_11813</name>
</gene>
<dbReference type="SUPFAM" id="SSF51998">
    <property type="entry name" value="PFL-like glycyl radical enzymes"/>
    <property type="match status" value="1"/>
</dbReference>
<evidence type="ECO:0000313" key="6">
    <source>
        <dbReference type="EMBL" id="CUB08035.1"/>
    </source>
</evidence>
<keyword evidence="7" id="KW-1185">Reference proteome</keyword>
<feature type="domain" description="Ribonucleotide reductase large subunit C-terminal" evidence="5">
    <location>
        <begin position="2"/>
        <end position="271"/>
    </location>
</feature>
<dbReference type="PRINTS" id="PR01183">
    <property type="entry name" value="RIBORDTASEM1"/>
</dbReference>